<dbReference type="EMBL" id="FOMX01000028">
    <property type="protein sequence ID" value="SFF08741.1"/>
    <property type="molecule type" value="Genomic_DNA"/>
</dbReference>
<evidence type="ECO:0000313" key="1">
    <source>
        <dbReference type="EMBL" id="SFF08741.1"/>
    </source>
</evidence>
<gene>
    <name evidence="1" type="ORF">SAMN02745121_06847</name>
</gene>
<dbReference type="Proteomes" id="UP000199400">
    <property type="component" value="Unassembled WGS sequence"/>
</dbReference>
<dbReference type="AlphaFoldDB" id="A0A1I2FWE2"/>
<name>A0A1I2FWE2_9BACT</name>
<keyword evidence="2" id="KW-1185">Reference proteome</keyword>
<protein>
    <submittedName>
        <fullName evidence="1">Uncharacterized protein</fullName>
    </submittedName>
</protein>
<proteinExistence type="predicted"/>
<sequence length="674" mass="72548">MVERTAGPLDPGRLELQKGVRPHPLAGFFTADAAAILSALDRLAAADEPARGRVVRAGPVPFLPGMPTAREGLWSEPYFGPSEARDPAAWGVVELPQPVLHPGLAPAIAAALGLREREVRAVAEMTAWIDAEGRTCTPPGHPGVDAPLDTWLHEWPPYPRDEELERLEAAADPGYRTRLAALYAARGIDAEAVARDDRSWQDEAYANTGPEALLARLSARLGPEAAARLMVWRVPVPPVDERPLERRPGGVLVAGARSGGLAALIDAAGRQARIVELGAPTIIEHHGLLVVQRALQAVLAAWGAIEAAEPTVAAGLPAAGGGPTEVPVWPVPTTHAELAAPRGLAFVAPGRAVLALATATFEVDLTTGALPRWWPSAGLSLMTCLAGYVLYAAGWRFCCFEPARGRWTRGALPACVPFVFAELQEVAFVIETASWRWHKLDALGDYPVDLRISPCARYLAARDKHGDGAVYRFDGELQLPLELPSQQAPVMWPEGQLREPTTRESDRLEDSAWGDAGLQALVLCEARDAWRRVQDGGVVEGARVLFRVPFALTAAAFDRAGREVLLAGEAELWHLALDPEPRLLARFDLRPLRALVLGPEGRSRPRPDALNAALCRHGTLLGVGDVEAAELARLNTASTFDEPKPLGLRRARTLAALARGVKRARKLPRLWPPT</sequence>
<reference evidence="2" key="1">
    <citation type="submission" date="2016-10" db="EMBL/GenBank/DDBJ databases">
        <authorList>
            <person name="Varghese N."/>
            <person name="Submissions S."/>
        </authorList>
    </citation>
    <scope>NUCLEOTIDE SEQUENCE [LARGE SCALE GENOMIC DNA]</scope>
    <source>
        <strain evidence="2">ATCC 25963</strain>
    </source>
</reference>
<organism evidence="1 2">
    <name type="scientific">Nannocystis exedens</name>
    <dbReference type="NCBI Taxonomy" id="54"/>
    <lineage>
        <taxon>Bacteria</taxon>
        <taxon>Pseudomonadati</taxon>
        <taxon>Myxococcota</taxon>
        <taxon>Polyangia</taxon>
        <taxon>Nannocystales</taxon>
        <taxon>Nannocystaceae</taxon>
        <taxon>Nannocystis</taxon>
    </lineage>
</organism>
<dbReference type="RefSeq" id="WP_096331557.1">
    <property type="nucleotide sequence ID" value="NZ_FOMX01000028.1"/>
</dbReference>
<accession>A0A1I2FWE2</accession>
<evidence type="ECO:0000313" key="2">
    <source>
        <dbReference type="Proteomes" id="UP000199400"/>
    </source>
</evidence>